<evidence type="ECO:0000259" key="2">
    <source>
        <dbReference type="PROSITE" id="PS50878"/>
    </source>
</evidence>
<evidence type="ECO:0000256" key="1">
    <source>
        <dbReference type="SAM" id="MobiDB-lite"/>
    </source>
</evidence>
<gene>
    <name evidence="3" type="ORF">XDN619_LOCUS4867</name>
</gene>
<reference evidence="3" key="1">
    <citation type="submission" date="2021-02" db="EMBL/GenBank/DDBJ databases">
        <authorList>
            <person name="Nowell W R."/>
        </authorList>
    </citation>
    <scope>NUCLEOTIDE SEQUENCE</scope>
</reference>
<dbReference type="PANTHER" id="PTHR33064">
    <property type="entry name" value="POL PROTEIN"/>
    <property type="match status" value="1"/>
</dbReference>
<dbReference type="PROSITE" id="PS50878">
    <property type="entry name" value="RT_POL"/>
    <property type="match status" value="1"/>
</dbReference>
<evidence type="ECO:0000313" key="3">
    <source>
        <dbReference type="EMBL" id="CAF2029226.1"/>
    </source>
</evidence>
<dbReference type="CDD" id="cd01647">
    <property type="entry name" value="RT_LTR"/>
    <property type="match status" value="1"/>
</dbReference>
<evidence type="ECO:0000313" key="4">
    <source>
        <dbReference type="Proteomes" id="UP000663887"/>
    </source>
</evidence>
<dbReference type="InterPro" id="IPR000477">
    <property type="entry name" value="RT_dom"/>
</dbReference>
<dbReference type="Pfam" id="PF00078">
    <property type="entry name" value="RVT_1"/>
    <property type="match status" value="1"/>
</dbReference>
<dbReference type="Gene3D" id="2.40.70.10">
    <property type="entry name" value="Acid Proteases"/>
    <property type="match status" value="1"/>
</dbReference>
<dbReference type="InterPro" id="IPR021109">
    <property type="entry name" value="Peptidase_aspartic_dom_sf"/>
</dbReference>
<comment type="caution">
    <text evidence="3">The sequence shown here is derived from an EMBL/GenBank/DDBJ whole genome shotgun (WGS) entry which is preliminary data.</text>
</comment>
<accession>A0A816N3W5</accession>
<dbReference type="EMBL" id="CAJNRG010001199">
    <property type="protein sequence ID" value="CAF2029226.1"/>
    <property type="molecule type" value="Genomic_DNA"/>
</dbReference>
<feature type="domain" description="Reverse transcriptase" evidence="2">
    <location>
        <begin position="840"/>
        <end position="1019"/>
    </location>
</feature>
<dbReference type="Pfam" id="PF19259">
    <property type="entry name" value="Ty3_capsid"/>
    <property type="match status" value="1"/>
</dbReference>
<dbReference type="Proteomes" id="UP000663887">
    <property type="component" value="Unassembled WGS sequence"/>
</dbReference>
<feature type="region of interest" description="Disordered" evidence="1">
    <location>
        <begin position="99"/>
        <end position="119"/>
    </location>
</feature>
<dbReference type="InterPro" id="IPR043128">
    <property type="entry name" value="Rev_trsase/Diguanyl_cyclase"/>
</dbReference>
<sequence>MRKAESLASLYLPTTSDHFVLTSTLNPEHKPSSLSKLIRRMDIIPTPNRPHKLVKSIIVQPIKADESTLMTTIIATEPHVSSSNNHVLHENQHEALEKSNLAHSQQHQRDHKSDTEEDDNTFDSFIYENFVPFSGTEPLNHWLDQTDAMFRCFKISRSLRFQAIQLLVQAKSSLAEHHVEYSKDFEHINNKTTDSKSAFRHATDVTQQLKSCVSNFSKLEPNDTATITGDVSDSKLTGNTSVTTCSSSDAVTRDLRKAIMSDFIKNPRIFRGGKDSVKKWIEDIEHLMEIAHVPESTRLDLIPYALRSDALEWYRNNKSSLTSWTKFLEEIRKTFLSSFSEEMAFKSLEPYSQGEHQSVQNFFNAVVKLCKEADPNMSDSTKLKNLLNKIKPTIQYEVRKKKPKPISEFLEFAKEAEELLQLTVSTVNINSAPRSVTSVRFHTAKNSLNNTSSNSSQNFNNNRNIYKDKNFRADSLPSSVAYNSSYSPRYDRTASKYTSGIFRPNQNKSFASANYANNSYTNNKKFTLQHRNKFSHNKPKSQSSSANVILSSNSLYCDSNLDESFLVTICDVSDGIASFNVLRLVDLSIEFNNFVTPITAHIAQHLCTDMIIGMDFINRYNLSIDVKKQLVSIEVRNQRILVPIVNVIKSIKIPVISSNTILLPSNSTRKISVAIPISSISLPFIPTFSFKSHIPVDYKDNTLTFHNYRSDVLLYNAMRRPKVIEKGTRLGCTGMNPAFSNPIIKDDFRIRSSALSNNNSTCTNRFIRYSADKLSSSKKVSNSTVTQHLNLLVQNVLNDEHKRDLLELLRQCSNIFDTTRHNVANTPIPHVINTIPHSPPATGLISESNSPYTAPATLVKKKDNSYRFVVDYKRLNAITIKDSFPLPNMEDTIFKLGNGFSYFSKFDLKSGFYQIPINEADKMKTVFITPFGLYQFNVLPMGLRHSPPTFQKVMTDTLKSCRSFCLVYLDDIIVFSESFSDHLYHLRCVFSALHDKNLLLNPPKRELAVQRINYLGHTINKDSITPMKDKIKAILRIPEPHTLVQANRFLGSLGWYRKFLPKLADVAAPIHAVTNLTKPNRKKFKWERVQSKAFHQLKHMLITEPLFLHFPVDNSPLILTTDASDTRLGGVL</sequence>
<name>A0A816N3W5_9BILA</name>
<dbReference type="FunFam" id="3.30.70.270:FF:000020">
    <property type="entry name" value="Transposon Tf2-6 polyprotein-like Protein"/>
    <property type="match status" value="1"/>
</dbReference>
<dbReference type="Gene3D" id="3.30.70.270">
    <property type="match status" value="2"/>
</dbReference>
<dbReference type="PANTHER" id="PTHR33064:SF37">
    <property type="entry name" value="RIBONUCLEASE H"/>
    <property type="match status" value="1"/>
</dbReference>
<dbReference type="InterPro" id="IPR051320">
    <property type="entry name" value="Viral_Replic_Matur_Polypro"/>
</dbReference>
<dbReference type="Gene3D" id="3.10.10.10">
    <property type="entry name" value="HIV Type 1 Reverse Transcriptase, subunit A, domain 1"/>
    <property type="match status" value="1"/>
</dbReference>
<organism evidence="3 4">
    <name type="scientific">Rotaria magnacalcarata</name>
    <dbReference type="NCBI Taxonomy" id="392030"/>
    <lineage>
        <taxon>Eukaryota</taxon>
        <taxon>Metazoa</taxon>
        <taxon>Spiralia</taxon>
        <taxon>Gnathifera</taxon>
        <taxon>Rotifera</taxon>
        <taxon>Eurotatoria</taxon>
        <taxon>Bdelloidea</taxon>
        <taxon>Philodinida</taxon>
        <taxon>Philodinidae</taxon>
        <taxon>Rotaria</taxon>
    </lineage>
</organism>
<protein>
    <recommendedName>
        <fullName evidence="2">Reverse transcriptase domain-containing protein</fullName>
    </recommendedName>
</protein>
<dbReference type="SUPFAM" id="SSF56672">
    <property type="entry name" value="DNA/RNA polymerases"/>
    <property type="match status" value="1"/>
</dbReference>
<dbReference type="InterPro" id="IPR043502">
    <property type="entry name" value="DNA/RNA_pol_sf"/>
</dbReference>
<dbReference type="InterPro" id="IPR045358">
    <property type="entry name" value="Ty3_capsid"/>
</dbReference>
<proteinExistence type="predicted"/>
<dbReference type="AlphaFoldDB" id="A0A816N3W5"/>